<dbReference type="InterPro" id="IPR029063">
    <property type="entry name" value="SAM-dependent_MTases_sf"/>
</dbReference>
<evidence type="ECO:0000256" key="1">
    <source>
        <dbReference type="ARBA" id="ARBA00022737"/>
    </source>
</evidence>
<dbReference type="InterPro" id="IPR011990">
    <property type="entry name" value="TPR-like_helical_dom_sf"/>
</dbReference>
<reference evidence="5" key="1">
    <citation type="submission" date="2021-11" db="EMBL/GenBank/DDBJ databases">
        <title>BS-T2-15 a new species belonging to the Comamonadaceae family isolated from the soil of a French oak forest.</title>
        <authorList>
            <person name="Mieszkin S."/>
            <person name="Alain K."/>
        </authorList>
    </citation>
    <scope>NUCLEOTIDE SEQUENCE</scope>
    <source>
        <strain evidence="5">BS-T2-15</strain>
    </source>
</reference>
<dbReference type="SMART" id="SM00028">
    <property type="entry name" value="TPR"/>
    <property type="match status" value="2"/>
</dbReference>
<feature type="repeat" description="TPR" evidence="3">
    <location>
        <begin position="25"/>
        <end position="58"/>
    </location>
</feature>
<evidence type="ECO:0000313" key="6">
    <source>
        <dbReference type="Proteomes" id="UP001139353"/>
    </source>
</evidence>
<dbReference type="Gene3D" id="3.40.50.150">
    <property type="entry name" value="Vaccinia Virus protein VP39"/>
    <property type="match status" value="1"/>
</dbReference>
<name>A0A9X2BZL4_9BURK</name>
<keyword evidence="5" id="KW-0489">Methyltransferase</keyword>
<dbReference type="SUPFAM" id="SSF48452">
    <property type="entry name" value="TPR-like"/>
    <property type="match status" value="1"/>
</dbReference>
<dbReference type="CDD" id="cd02440">
    <property type="entry name" value="AdoMet_MTases"/>
    <property type="match status" value="1"/>
</dbReference>
<dbReference type="Pfam" id="PF07719">
    <property type="entry name" value="TPR_2"/>
    <property type="match status" value="1"/>
</dbReference>
<dbReference type="RefSeq" id="WP_275682486.1">
    <property type="nucleotide sequence ID" value="NZ_JAJLJH010000002.1"/>
</dbReference>
<dbReference type="InterPro" id="IPR013105">
    <property type="entry name" value="TPR_2"/>
</dbReference>
<dbReference type="PANTHER" id="PTHR43861">
    <property type="entry name" value="TRANS-ACONITATE 2-METHYLTRANSFERASE-RELATED"/>
    <property type="match status" value="1"/>
</dbReference>
<dbReference type="PROSITE" id="PS50005">
    <property type="entry name" value="TPR"/>
    <property type="match status" value="1"/>
</dbReference>
<dbReference type="PANTHER" id="PTHR43861:SF1">
    <property type="entry name" value="TRANS-ACONITATE 2-METHYLTRANSFERASE"/>
    <property type="match status" value="1"/>
</dbReference>
<feature type="domain" description="Methyltransferase type 12" evidence="4">
    <location>
        <begin position="159"/>
        <end position="249"/>
    </location>
</feature>
<evidence type="ECO:0000259" key="4">
    <source>
        <dbReference type="Pfam" id="PF08242"/>
    </source>
</evidence>
<dbReference type="GO" id="GO:0008168">
    <property type="term" value="F:methyltransferase activity"/>
    <property type="evidence" value="ECO:0007669"/>
    <property type="project" value="UniProtKB-KW"/>
</dbReference>
<dbReference type="SUPFAM" id="SSF53335">
    <property type="entry name" value="S-adenosyl-L-methionine-dependent methyltransferases"/>
    <property type="match status" value="1"/>
</dbReference>
<accession>A0A9X2BZL4</accession>
<keyword evidence="6" id="KW-1185">Reference proteome</keyword>
<proteinExistence type="predicted"/>
<dbReference type="GO" id="GO:0032259">
    <property type="term" value="P:methylation"/>
    <property type="evidence" value="ECO:0007669"/>
    <property type="project" value="UniProtKB-KW"/>
</dbReference>
<evidence type="ECO:0000256" key="3">
    <source>
        <dbReference type="PROSITE-ProRule" id="PRU00339"/>
    </source>
</evidence>
<dbReference type="Gene3D" id="1.25.40.10">
    <property type="entry name" value="Tetratricopeptide repeat domain"/>
    <property type="match status" value="1"/>
</dbReference>
<evidence type="ECO:0000313" key="5">
    <source>
        <dbReference type="EMBL" id="MCK9686462.1"/>
    </source>
</evidence>
<dbReference type="AlphaFoldDB" id="A0A9X2BZL4"/>
<organism evidence="5 6">
    <name type="scientific">Scleromatobacter humisilvae</name>
    <dbReference type="NCBI Taxonomy" id="2897159"/>
    <lineage>
        <taxon>Bacteria</taxon>
        <taxon>Pseudomonadati</taxon>
        <taxon>Pseudomonadota</taxon>
        <taxon>Betaproteobacteria</taxon>
        <taxon>Burkholderiales</taxon>
        <taxon>Sphaerotilaceae</taxon>
        <taxon>Scleromatobacter</taxon>
    </lineage>
</organism>
<comment type="caution">
    <text evidence="5">The sequence shown here is derived from an EMBL/GenBank/DDBJ whole genome shotgun (WGS) entry which is preliminary data.</text>
</comment>
<gene>
    <name evidence="5" type="ORF">LPC04_12160</name>
</gene>
<keyword evidence="5" id="KW-0808">Transferase</keyword>
<keyword evidence="1" id="KW-0677">Repeat</keyword>
<dbReference type="InterPro" id="IPR019734">
    <property type="entry name" value="TPR_rpt"/>
</dbReference>
<dbReference type="Proteomes" id="UP001139353">
    <property type="component" value="Unassembled WGS sequence"/>
</dbReference>
<protein>
    <submittedName>
        <fullName evidence="5">Methyltransferase</fullName>
    </submittedName>
</protein>
<dbReference type="InterPro" id="IPR013217">
    <property type="entry name" value="Methyltransf_12"/>
</dbReference>
<dbReference type="Pfam" id="PF08242">
    <property type="entry name" value="Methyltransf_12"/>
    <property type="match status" value="1"/>
</dbReference>
<sequence length="314" mass="33905">MASAADHARALAALERDARAHPRDARVPLAIGQTLQHLGRPLEALEAYERALALNPQLGPAWTLRGHLLRQAGRLADASVCFNNAIGCGEDVATHLYFLGALGLGALPEAAPPAFVRGLFDEYADRFEQELVDTLRYRGHEQVCAPLATLHPAPFASALDLGCGSGLAAPLLRPSTARLVGVDLSPRMIERAAATRLYDELHVAEAVAWLRATPQRHDLVVACDVFIYLGDLAPMFDGVARALAPGGMFAFTVEEGHAEAGYDLLPTLRYAHSEAWLRELASARGLRVTRCERAPLREGHGEAIVGLTMHLQRV</sequence>
<dbReference type="EMBL" id="JAJLJH010000002">
    <property type="protein sequence ID" value="MCK9686462.1"/>
    <property type="molecule type" value="Genomic_DNA"/>
</dbReference>
<evidence type="ECO:0000256" key="2">
    <source>
        <dbReference type="ARBA" id="ARBA00022803"/>
    </source>
</evidence>
<keyword evidence="2 3" id="KW-0802">TPR repeat</keyword>